<accession>A0AA35J9F1</accession>
<name>A0AA35J9F1_SACUV</name>
<sequence>MNNLKIINKREIPASLSEKIDELVQKEFARTKKEHVHPEVRDIIAKGKGPSKSIKGLPEELYSKYLQQCHNEKKRPLDDDDDDDTFFMQEYKRQYPRIDTSRYVPHGSADVNLLGITDSYLKHQELTLTTLLPRTISNQWMINNDQIQQTAEIVEEMSNQQRKQIHNLEIYREKLQHRYESTFSQMKQQYKEKVLNHQPQ</sequence>
<organism evidence="1 2">
    <name type="scientific">Saccharomyces uvarum</name>
    <name type="common">Yeast</name>
    <name type="synonym">Saccharomyces bayanus var. uvarum</name>
    <dbReference type="NCBI Taxonomy" id="230603"/>
    <lineage>
        <taxon>Eukaryota</taxon>
        <taxon>Fungi</taxon>
        <taxon>Dikarya</taxon>
        <taxon>Ascomycota</taxon>
        <taxon>Saccharomycotina</taxon>
        <taxon>Saccharomycetes</taxon>
        <taxon>Saccharomycetales</taxon>
        <taxon>Saccharomycetaceae</taxon>
        <taxon>Saccharomyces</taxon>
    </lineage>
</organism>
<dbReference type="AlphaFoldDB" id="A0AA35J9F1"/>
<gene>
    <name evidence="1" type="primary">SUVC16G3660</name>
    <name evidence="1" type="ORF">SUVC_16G3660</name>
</gene>
<reference evidence="1" key="1">
    <citation type="submission" date="2022-10" db="EMBL/GenBank/DDBJ databases">
        <authorList>
            <person name="Byrne P K."/>
        </authorList>
    </citation>
    <scope>NUCLEOTIDE SEQUENCE</scope>
    <source>
        <strain evidence="1">CBS7001</strain>
    </source>
</reference>
<protein>
    <submittedName>
        <fullName evidence="1">Uncharacterized protein</fullName>
    </submittedName>
</protein>
<dbReference type="Proteomes" id="UP001162090">
    <property type="component" value="Chromosome 16"/>
</dbReference>
<evidence type="ECO:0000313" key="2">
    <source>
        <dbReference type="Proteomes" id="UP001162090"/>
    </source>
</evidence>
<evidence type="ECO:0000313" key="1">
    <source>
        <dbReference type="EMBL" id="CAI4053705.1"/>
    </source>
</evidence>
<dbReference type="EMBL" id="OX365927">
    <property type="protein sequence ID" value="CAI4053705.1"/>
    <property type="molecule type" value="Genomic_DNA"/>
</dbReference>
<proteinExistence type="predicted"/>